<dbReference type="PROSITE" id="PS51755">
    <property type="entry name" value="OMPR_PHOB"/>
    <property type="match status" value="1"/>
</dbReference>
<feature type="modified residue" description="4-aspartylphosphate" evidence="4">
    <location>
        <position position="52"/>
    </location>
</feature>
<sequence>MARLMVVEDDETIGALLESQLRMQDHEVTWVRAGRTAVREAAMTEFDLVLLDLGLPDVDGVEVCRQLRQAQPGCVLVMLTARQEEMDVVVGLDAGADDYLTKPFGLTELIARVRAHLRRGVPAAPRHTIVIGDLVVDTAARRSTVAGQEVKLRPKEFDLLARLAEDLDAAVTREQLIDDVWDINWSGSTKTLDVHIAALRSRLAEAAEPSGAVIPQIVTLRGHGYRLEGPPS</sequence>
<evidence type="ECO:0000256" key="4">
    <source>
        <dbReference type="PROSITE-ProRule" id="PRU00169"/>
    </source>
</evidence>
<dbReference type="SUPFAM" id="SSF46894">
    <property type="entry name" value="C-terminal effector domain of the bipartite response regulators"/>
    <property type="match status" value="1"/>
</dbReference>
<dbReference type="Proteomes" id="UP000669179">
    <property type="component" value="Unassembled WGS sequence"/>
</dbReference>
<dbReference type="PANTHER" id="PTHR48111:SF40">
    <property type="entry name" value="PHOSPHATE REGULON TRANSCRIPTIONAL REGULATORY PROTEIN PHOB"/>
    <property type="match status" value="1"/>
</dbReference>
<dbReference type="InterPro" id="IPR036388">
    <property type="entry name" value="WH-like_DNA-bd_sf"/>
</dbReference>
<dbReference type="AlphaFoldDB" id="A0A939PR46"/>
<feature type="domain" description="Response regulatory" evidence="6">
    <location>
        <begin position="3"/>
        <end position="117"/>
    </location>
</feature>
<keyword evidence="9" id="KW-1185">Reference proteome</keyword>
<evidence type="ECO:0000259" key="7">
    <source>
        <dbReference type="PROSITE" id="PS51755"/>
    </source>
</evidence>
<evidence type="ECO:0000313" key="9">
    <source>
        <dbReference type="Proteomes" id="UP000669179"/>
    </source>
</evidence>
<evidence type="ECO:0000259" key="6">
    <source>
        <dbReference type="PROSITE" id="PS50110"/>
    </source>
</evidence>
<dbReference type="SMART" id="SM00448">
    <property type="entry name" value="REC"/>
    <property type="match status" value="1"/>
</dbReference>
<dbReference type="GO" id="GO:0000156">
    <property type="term" value="F:phosphorelay response regulator activity"/>
    <property type="evidence" value="ECO:0007669"/>
    <property type="project" value="TreeGrafter"/>
</dbReference>
<dbReference type="GO" id="GO:0032993">
    <property type="term" value="C:protein-DNA complex"/>
    <property type="evidence" value="ECO:0007669"/>
    <property type="project" value="TreeGrafter"/>
</dbReference>
<dbReference type="InterPro" id="IPR001789">
    <property type="entry name" value="Sig_transdc_resp-reg_receiver"/>
</dbReference>
<organism evidence="8 9">
    <name type="scientific">Actinomadura barringtoniae</name>
    <dbReference type="NCBI Taxonomy" id="1427535"/>
    <lineage>
        <taxon>Bacteria</taxon>
        <taxon>Bacillati</taxon>
        <taxon>Actinomycetota</taxon>
        <taxon>Actinomycetes</taxon>
        <taxon>Streptosporangiales</taxon>
        <taxon>Thermomonosporaceae</taxon>
        <taxon>Actinomadura</taxon>
    </lineage>
</organism>
<dbReference type="GO" id="GO:0000976">
    <property type="term" value="F:transcription cis-regulatory region binding"/>
    <property type="evidence" value="ECO:0007669"/>
    <property type="project" value="TreeGrafter"/>
</dbReference>
<dbReference type="InterPro" id="IPR016032">
    <property type="entry name" value="Sig_transdc_resp-reg_C-effctor"/>
</dbReference>
<keyword evidence="1 4" id="KW-0597">Phosphoprotein</keyword>
<dbReference type="CDD" id="cd17574">
    <property type="entry name" value="REC_OmpR"/>
    <property type="match status" value="1"/>
</dbReference>
<evidence type="ECO:0000256" key="5">
    <source>
        <dbReference type="PROSITE-ProRule" id="PRU01091"/>
    </source>
</evidence>
<evidence type="ECO:0000256" key="3">
    <source>
        <dbReference type="ARBA" id="ARBA00023125"/>
    </source>
</evidence>
<protein>
    <submittedName>
        <fullName evidence="8">Response regulator transcription factor</fullName>
    </submittedName>
</protein>
<dbReference type="CDD" id="cd00383">
    <property type="entry name" value="trans_reg_C"/>
    <property type="match status" value="1"/>
</dbReference>
<evidence type="ECO:0000256" key="2">
    <source>
        <dbReference type="ARBA" id="ARBA00023012"/>
    </source>
</evidence>
<dbReference type="Gene3D" id="1.10.10.10">
    <property type="entry name" value="Winged helix-like DNA-binding domain superfamily/Winged helix DNA-binding domain"/>
    <property type="match status" value="1"/>
</dbReference>
<dbReference type="SMART" id="SM00862">
    <property type="entry name" value="Trans_reg_C"/>
    <property type="match status" value="1"/>
</dbReference>
<feature type="DNA-binding region" description="OmpR/PhoB-type" evidence="5">
    <location>
        <begin position="126"/>
        <end position="229"/>
    </location>
</feature>
<dbReference type="GO" id="GO:0005829">
    <property type="term" value="C:cytosol"/>
    <property type="evidence" value="ECO:0007669"/>
    <property type="project" value="TreeGrafter"/>
</dbReference>
<dbReference type="PROSITE" id="PS50110">
    <property type="entry name" value="RESPONSE_REGULATORY"/>
    <property type="match status" value="1"/>
</dbReference>
<reference evidence="8" key="1">
    <citation type="submission" date="2021-03" db="EMBL/GenBank/DDBJ databases">
        <authorList>
            <person name="Kanchanasin P."/>
            <person name="Saeng-In P."/>
            <person name="Phongsopitanun W."/>
            <person name="Yuki M."/>
            <person name="Kudo T."/>
            <person name="Ohkuma M."/>
            <person name="Tanasupawat S."/>
        </authorList>
    </citation>
    <scope>NUCLEOTIDE SEQUENCE</scope>
    <source>
        <strain evidence="8">GKU 128</strain>
    </source>
</reference>
<keyword evidence="3 5" id="KW-0238">DNA-binding</keyword>
<evidence type="ECO:0000313" key="8">
    <source>
        <dbReference type="EMBL" id="MBO2453226.1"/>
    </source>
</evidence>
<proteinExistence type="predicted"/>
<accession>A0A939PR46</accession>
<name>A0A939PR46_9ACTN</name>
<keyword evidence="2" id="KW-0902">Two-component regulatory system</keyword>
<dbReference type="InterPro" id="IPR039420">
    <property type="entry name" value="WalR-like"/>
</dbReference>
<dbReference type="Gene3D" id="6.10.250.690">
    <property type="match status" value="1"/>
</dbReference>
<dbReference type="Pfam" id="PF00486">
    <property type="entry name" value="Trans_reg_C"/>
    <property type="match status" value="1"/>
</dbReference>
<gene>
    <name evidence="8" type="ORF">J4573_39455</name>
</gene>
<comment type="caution">
    <text evidence="8">The sequence shown here is derived from an EMBL/GenBank/DDBJ whole genome shotgun (WGS) entry which is preliminary data.</text>
</comment>
<dbReference type="Gene3D" id="3.40.50.2300">
    <property type="match status" value="1"/>
</dbReference>
<feature type="domain" description="OmpR/PhoB-type" evidence="7">
    <location>
        <begin position="126"/>
        <end position="229"/>
    </location>
</feature>
<dbReference type="PANTHER" id="PTHR48111">
    <property type="entry name" value="REGULATOR OF RPOS"/>
    <property type="match status" value="1"/>
</dbReference>
<dbReference type="Pfam" id="PF00072">
    <property type="entry name" value="Response_reg"/>
    <property type="match status" value="1"/>
</dbReference>
<evidence type="ECO:0000256" key="1">
    <source>
        <dbReference type="ARBA" id="ARBA00022553"/>
    </source>
</evidence>
<dbReference type="GO" id="GO:0006355">
    <property type="term" value="P:regulation of DNA-templated transcription"/>
    <property type="evidence" value="ECO:0007669"/>
    <property type="project" value="InterPro"/>
</dbReference>
<dbReference type="RefSeq" id="WP_208261243.1">
    <property type="nucleotide sequence ID" value="NZ_JAGEOJ010000019.1"/>
</dbReference>
<dbReference type="EMBL" id="JAGEOJ010000019">
    <property type="protein sequence ID" value="MBO2453226.1"/>
    <property type="molecule type" value="Genomic_DNA"/>
</dbReference>
<dbReference type="InterPro" id="IPR001867">
    <property type="entry name" value="OmpR/PhoB-type_DNA-bd"/>
</dbReference>
<dbReference type="SUPFAM" id="SSF52172">
    <property type="entry name" value="CheY-like"/>
    <property type="match status" value="1"/>
</dbReference>
<dbReference type="InterPro" id="IPR011006">
    <property type="entry name" value="CheY-like_superfamily"/>
</dbReference>